<reference evidence="4 5" key="1">
    <citation type="submission" date="2017-04" db="EMBL/GenBank/DDBJ databases">
        <authorList>
            <person name="Afonso C.L."/>
            <person name="Miller P.J."/>
            <person name="Scott M.A."/>
            <person name="Spackman E."/>
            <person name="Goraichik I."/>
            <person name="Dimitrov K.M."/>
            <person name="Suarez D.L."/>
            <person name="Swayne D.E."/>
        </authorList>
    </citation>
    <scope>NUCLEOTIDE SEQUENCE [LARGE SCALE GENOMIC DNA]</scope>
    <source>
        <strain evidence="4 5">DSM 21164</strain>
    </source>
</reference>
<protein>
    <recommendedName>
        <fullName evidence="6">Collagen triple helix repeat-containing protein</fullName>
    </recommendedName>
</protein>
<keyword evidence="3" id="KW-1133">Transmembrane helix</keyword>
<evidence type="ECO:0000256" key="3">
    <source>
        <dbReference type="SAM" id="Phobius"/>
    </source>
</evidence>
<feature type="transmembrane region" description="Helical" evidence="3">
    <location>
        <begin position="56"/>
        <end position="82"/>
    </location>
</feature>
<sequence length="1151" mass="130450">MTAFEQIKSNLNSFIKKYYKAQLIKGILLFLALGLLFFMVLLGVEYFLWLNSSFRLVLLIVLFVVEVLLLYQFIILPLLFLYQIKNGLDNKKASYIIGKHFPEIDDKLYNLVELESNTDKSELLLASINQRSSSLLNFKFSNAVNYKKAYSYTKWLGIPLVLMALIYVTGDLSSFFQSYKRVVNYDLAFEKPAPFTFQLISTDLSVLQNQPLVIAVSTVGEIKPENVFVNINGEDFLMHESNGVYQYKINSPKESFIFYFKANEYTSHDYKATVKAIPAILDFQLALEYPKHTNKPQEVIKNGGNAVLLEGTKVNWLVKTESTSVVAYKDYDTVLKFINDKNNFRLTKRIYNSLEYSISTSNEHVHDFEKVDYSFKVIKDQFPQIIMEQKSDSLIASQLFFSGKLTDDYGISYVKMVYYDTTNPDEKNSLTLLQPNTTVASFYYTFPSGIKTVAGVNYSFYFEVADNDGVNGSKKSRSAVYNSYVLDDNQLKNKELESQNAIISNIDKSVNNQKEQIKTLEELSNDQKEKNALNYNDKSKLNAILDKQKVQENQMQKFSNQLKENLKNMEKDDELNKLLQERLERQELQAKKNNQLLEELKKVADKLEKEELTKRLEDLAKSQKNGQRNLEQLLELTKRYYVTEMASQLAKELEGLSKKQDELAKNTTAGESQKEDQKKLNTEFNKLAEKLEELLKDNGALKKPISIDVKNTDTNGVKEDQKAASASLEKSDIKEADKKQKSAADKMKELANKLEQSSSGAGGSNATEDAEVLRQILDNLVTFTFKQEALIDQLNQEQNVFKNQSRIIVKQQELKSLFEHVDDSLFALSLRIPEISESINKEVTDIYYNLDNAIENITESNNYQGISYQKYVLNSGNTLSDMLASILENMQQNMMSGKGKGSGEDFQLPDIIKGQGELNKKLGDAGKEGEGKSGEKGSDGNEGKEGQKGSDGTSGKDGTNGEGGKSGEKGKGTGSQGNEGQKGKDGKGSKGSKGNGENGQGANGNGNYGLSEEGLKEIYQIYKEQEMLKSKLEEQLQNMINTDDRRLGEKLIRQMEDFLNNLLENGVTRSTIDKATIIQYQLLKLEGAAMKQGKKNERESNSNKNQFVNPILSRPDVFENYRNENEILNRQVLPLRQNYQGRIKKYFEQND</sequence>
<feature type="coiled-coil region" evidence="1">
    <location>
        <begin position="1015"/>
        <end position="1042"/>
    </location>
</feature>
<dbReference type="AlphaFoldDB" id="A0A1W1YTU6"/>
<feature type="compositionally biased region" description="Gly residues" evidence="2">
    <location>
        <begin position="989"/>
        <end position="1007"/>
    </location>
</feature>
<dbReference type="RefSeq" id="WP_084060139.1">
    <property type="nucleotide sequence ID" value="NZ_FWXO01000001.1"/>
</dbReference>
<evidence type="ECO:0000313" key="4">
    <source>
        <dbReference type="EMBL" id="SMC39231.1"/>
    </source>
</evidence>
<accession>A0A1W1YTU6</accession>
<dbReference type="STRING" id="504486.SAMN05660703_0844"/>
<dbReference type="OrthoDB" id="9812498at2"/>
<feature type="region of interest" description="Disordered" evidence="2">
    <location>
        <begin position="920"/>
        <end position="1009"/>
    </location>
</feature>
<feature type="compositionally biased region" description="Basic and acidic residues" evidence="2">
    <location>
        <begin position="920"/>
        <end position="948"/>
    </location>
</feature>
<feature type="transmembrane region" description="Helical" evidence="3">
    <location>
        <begin position="155"/>
        <end position="176"/>
    </location>
</feature>
<feature type="compositionally biased region" description="Basic and acidic residues" evidence="2">
    <location>
        <begin position="729"/>
        <end position="746"/>
    </location>
</feature>
<feature type="transmembrane region" description="Helical" evidence="3">
    <location>
        <begin position="26"/>
        <end position="50"/>
    </location>
</feature>
<keyword evidence="5" id="KW-1185">Reference proteome</keyword>
<gene>
    <name evidence="4" type="ORF">SAMN05660703_0844</name>
</gene>
<feature type="coiled-coil region" evidence="1">
    <location>
        <begin position="503"/>
        <end position="697"/>
    </location>
</feature>
<proteinExistence type="predicted"/>
<evidence type="ECO:0008006" key="6">
    <source>
        <dbReference type="Google" id="ProtNLM"/>
    </source>
</evidence>
<dbReference type="EMBL" id="FWXO01000001">
    <property type="protein sequence ID" value="SMC39231.1"/>
    <property type="molecule type" value="Genomic_DNA"/>
</dbReference>
<keyword evidence="3" id="KW-0812">Transmembrane</keyword>
<organism evidence="4 5">
    <name type="scientific">Cellulophaga tyrosinoxydans</name>
    <dbReference type="NCBI Taxonomy" id="504486"/>
    <lineage>
        <taxon>Bacteria</taxon>
        <taxon>Pseudomonadati</taxon>
        <taxon>Bacteroidota</taxon>
        <taxon>Flavobacteriia</taxon>
        <taxon>Flavobacteriales</taxon>
        <taxon>Flavobacteriaceae</taxon>
        <taxon>Cellulophaga</taxon>
    </lineage>
</organism>
<feature type="region of interest" description="Disordered" evidence="2">
    <location>
        <begin position="718"/>
        <end position="746"/>
    </location>
</feature>
<keyword evidence="1" id="KW-0175">Coiled coil</keyword>
<name>A0A1W1YTU6_9FLAO</name>
<dbReference type="PANTHER" id="PTHR24637:SF417">
    <property type="entry name" value="COL_CUTICLE_N DOMAIN-CONTAINING PROTEIN"/>
    <property type="match status" value="1"/>
</dbReference>
<dbReference type="Proteomes" id="UP000192360">
    <property type="component" value="Unassembled WGS sequence"/>
</dbReference>
<evidence type="ECO:0000313" key="5">
    <source>
        <dbReference type="Proteomes" id="UP000192360"/>
    </source>
</evidence>
<evidence type="ECO:0000256" key="2">
    <source>
        <dbReference type="SAM" id="MobiDB-lite"/>
    </source>
</evidence>
<keyword evidence="3" id="KW-0472">Membrane</keyword>
<dbReference type="PANTHER" id="PTHR24637">
    <property type="entry name" value="COLLAGEN"/>
    <property type="match status" value="1"/>
</dbReference>
<evidence type="ECO:0000256" key="1">
    <source>
        <dbReference type="SAM" id="Coils"/>
    </source>
</evidence>